<proteinExistence type="predicted"/>
<organism evidence="1 2">
    <name type="scientific">Ammoniphilus oxalaticus</name>
    <dbReference type="NCBI Taxonomy" id="66863"/>
    <lineage>
        <taxon>Bacteria</taxon>
        <taxon>Bacillati</taxon>
        <taxon>Bacillota</taxon>
        <taxon>Bacilli</taxon>
        <taxon>Bacillales</taxon>
        <taxon>Paenibacillaceae</taxon>
        <taxon>Aneurinibacillus group</taxon>
        <taxon>Ammoniphilus</taxon>
    </lineage>
</organism>
<evidence type="ECO:0000313" key="2">
    <source>
        <dbReference type="Proteomes" id="UP000284219"/>
    </source>
</evidence>
<protein>
    <submittedName>
        <fullName evidence="1">Uncharacterized protein</fullName>
    </submittedName>
</protein>
<dbReference type="RefSeq" id="WP_120189885.1">
    <property type="nucleotide sequence ID" value="NZ_MCHY01000008.1"/>
</dbReference>
<name>A0A419SKQ3_9BACL</name>
<evidence type="ECO:0000313" key="1">
    <source>
        <dbReference type="EMBL" id="RKD24591.1"/>
    </source>
</evidence>
<sequence length="146" mass="16280">MGIRKHDQCFVETHKAYLDFALGYNNTPAPAPSGSMPINSVVDYGRVFFEDKTHNHNKALIVVKRTDADPCKLRLFVKTRDRNEPFSQLIPAAVVNEYDHPGSYAMQVENVEWVSLACEPTGGVPGYCVGKLIIQKTFCICCKNNG</sequence>
<dbReference type="AlphaFoldDB" id="A0A419SKQ3"/>
<keyword evidence="2" id="KW-1185">Reference proteome</keyword>
<dbReference type="EMBL" id="MCHY01000008">
    <property type="protein sequence ID" value="RKD24591.1"/>
    <property type="molecule type" value="Genomic_DNA"/>
</dbReference>
<dbReference type="Proteomes" id="UP000284219">
    <property type="component" value="Unassembled WGS sequence"/>
</dbReference>
<reference evidence="1 2" key="1">
    <citation type="submission" date="2016-08" db="EMBL/GenBank/DDBJ databases">
        <title>Novel Firmicute Genomes.</title>
        <authorList>
            <person name="Poppleton D.I."/>
            <person name="Gribaldo S."/>
        </authorList>
    </citation>
    <scope>NUCLEOTIDE SEQUENCE [LARGE SCALE GENOMIC DNA]</scope>
    <source>
        <strain evidence="1 2">RAOx-1</strain>
    </source>
</reference>
<comment type="caution">
    <text evidence="1">The sequence shown here is derived from an EMBL/GenBank/DDBJ whole genome shotgun (WGS) entry which is preliminary data.</text>
</comment>
<gene>
    <name evidence="1" type="ORF">BEP19_09445</name>
</gene>
<dbReference type="OrthoDB" id="2931877at2"/>
<accession>A0A419SKQ3</accession>